<accession>A0A168TD00</accession>
<protein>
    <submittedName>
        <fullName evidence="1">Uncharacterized protein</fullName>
    </submittedName>
</protein>
<dbReference type="EMBL" id="LT555210">
    <property type="protein sequence ID" value="SAM09858.1"/>
    <property type="molecule type" value="Genomic_DNA"/>
</dbReference>
<organism evidence="1">
    <name type="scientific">Absidia glauca</name>
    <name type="common">Pin mould</name>
    <dbReference type="NCBI Taxonomy" id="4829"/>
    <lineage>
        <taxon>Eukaryota</taxon>
        <taxon>Fungi</taxon>
        <taxon>Fungi incertae sedis</taxon>
        <taxon>Mucoromycota</taxon>
        <taxon>Mucoromycotina</taxon>
        <taxon>Mucoromycetes</taxon>
        <taxon>Mucorales</taxon>
        <taxon>Cunninghamellaceae</taxon>
        <taxon>Absidia</taxon>
    </lineage>
</organism>
<dbReference type="InParanoid" id="A0A168TD00"/>
<gene>
    <name evidence="1" type="primary">ABSGL_15567.1 scaffold 17607</name>
</gene>
<dbReference type="OrthoDB" id="2265046at2759"/>
<sequence length="79" mass="9014">MVQHIRPTDSTSCFNLQSRHIGSIDLNDPSIQLTFYRSKDCLGAPTRILQPCTHPTKLMMKARSVAIKRIRRISTEQGF</sequence>
<dbReference type="Proteomes" id="UP000078561">
    <property type="component" value="Unassembled WGS sequence"/>
</dbReference>
<keyword evidence="2" id="KW-1185">Reference proteome</keyword>
<evidence type="ECO:0000313" key="2">
    <source>
        <dbReference type="Proteomes" id="UP000078561"/>
    </source>
</evidence>
<name>A0A168TD00_ABSGL</name>
<dbReference type="AlphaFoldDB" id="A0A168TD00"/>
<evidence type="ECO:0000313" key="1">
    <source>
        <dbReference type="EMBL" id="SAM09858.1"/>
    </source>
</evidence>
<reference evidence="1" key="1">
    <citation type="submission" date="2016-04" db="EMBL/GenBank/DDBJ databases">
        <authorList>
            <person name="Evans L.H."/>
            <person name="Alamgir A."/>
            <person name="Owens N."/>
            <person name="Weber N.D."/>
            <person name="Virtaneva K."/>
            <person name="Barbian K."/>
            <person name="Babar A."/>
            <person name="Rosenke K."/>
        </authorList>
    </citation>
    <scope>NUCLEOTIDE SEQUENCE [LARGE SCALE GENOMIC DNA]</scope>
    <source>
        <strain evidence="1">CBS 101.48</strain>
    </source>
</reference>
<proteinExistence type="predicted"/>